<evidence type="ECO:0000313" key="2">
    <source>
        <dbReference type="Proteomes" id="UP000012073"/>
    </source>
</evidence>
<protein>
    <submittedName>
        <fullName evidence="1">Uncharacterized protein</fullName>
    </submittedName>
</protein>
<dbReference type="RefSeq" id="XP_005712549.1">
    <property type="nucleotide sequence ID" value="XM_005712492.1"/>
</dbReference>
<dbReference type="AlphaFoldDB" id="S0F2Z1"/>
<dbReference type="GeneID" id="17320263"/>
<accession>S0F2Z1</accession>
<dbReference type="EMBL" id="HG001573">
    <property type="protein sequence ID" value="CDF77510.1"/>
    <property type="molecule type" value="Genomic_DNA"/>
</dbReference>
<dbReference type="Proteomes" id="UP000012073">
    <property type="component" value="Unassembled WGS sequence"/>
</dbReference>
<name>S0F2Z1_CHOCR</name>
<reference evidence="2" key="1">
    <citation type="journal article" date="2013" name="Proc. Natl. Acad. Sci. U.S.A.">
        <title>Genome structure and metabolic features in the red seaweed Chondrus crispus shed light on evolution of the Archaeplastida.</title>
        <authorList>
            <person name="Collen J."/>
            <person name="Porcel B."/>
            <person name="Carre W."/>
            <person name="Ball S.G."/>
            <person name="Chaparro C."/>
            <person name="Tonon T."/>
            <person name="Barbeyron T."/>
            <person name="Michel G."/>
            <person name="Noel B."/>
            <person name="Valentin K."/>
            <person name="Elias M."/>
            <person name="Artiguenave F."/>
            <person name="Arun A."/>
            <person name="Aury J.M."/>
            <person name="Barbosa-Neto J.F."/>
            <person name="Bothwell J.H."/>
            <person name="Bouget F.Y."/>
            <person name="Brillet L."/>
            <person name="Cabello-Hurtado F."/>
            <person name="Capella-Gutierrez S."/>
            <person name="Charrier B."/>
            <person name="Cladiere L."/>
            <person name="Cock J.M."/>
            <person name="Coelho S.M."/>
            <person name="Colleoni C."/>
            <person name="Czjzek M."/>
            <person name="Da Silva C."/>
            <person name="Delage L."/>
            <person name="Denoeud F."/>
            <person name="Deschamps P."/>
            <person name="Dittami S.M."/>
            <person name="Gabaldon T."/>
            <person name="Gachon C.M."/>
            <person name="Groisillier A."/>
            <person name="Herve C."/>
            <person name="Jabbari K."/>
            <person name="Katinka M."/>
            <person name="Kloareg B."/>
            <person name="Kowalczyk N."/>
            <person name="Labadie K."/>
            <person name="Leblanc C."/>
            <person name="Lopez P.J."/>
            <person name="McLachlan D.H."/>
            <person name="Meslet-Cladiere L."/>
            <person name="Moustafa A."/>
            <person name="Nehr Z."/>
            <person name="Nyvall Collen P."/>
            <person name="Panaud O."/>
            <person name="Partensky F."/>
            <person name="Poulain J."/>
            <person name="Rensing S.A."/>
            <person name="Rousvoal S."/>
            <person name="Samson G."/>
            <person name="Symeonidi A."/>
            <person name="Weissenbach J."/>
            <person name="Zambounis A."/>
            <person name="Wincker P."/>
            <person name="Boyen C."/>
        </authorList>
    </citation>
    <scope>NUCLEOTIDE SEQUENCE [LARGE SCALE GENOMIC DNA]</scope>
    <source>
        <strain evidence="2">cv. Stackhouse</strain>
    </source>
</reference>
<organism evidence="1 2">
    <name type="scientific">Chondrus crispus</name>
    <name type="common">Carrageen Irish moss</name>
    <name type="synonym">Polymorpha crispa</name>
    <dbReference type="NCBI Taxonomy" id="2769"/>
    <lineage>
        <taxon>Eukaryota</taxon>
        <taxon>Rhodophyta</taxon>
        <taxon>Florideophyceae</taxon>
        <taxon>Rhodymeniophycidae</taxon>
        <taxon>Gigartinales</taxon>
        <taxon>Gigartinaceae</taxon>
        <taxon>Chondrus</taxon>
    </lineage>
</organism>
<proteinExistence type="predicted"/>
<dbReference type="KEGG" id="ccp:CHC_T00001620001"/>
<gene>
    <name evidence="1" type="ORF">CHC_T00001620001</name>
</gene>
<dbReference type="Gramene" id="CDF77510">
    <property type="protein sequence ID" value="CDF77510"/>
    <property type="gene ID" value="CHC_T00001620001"/>
</dbReference>
<sequence length="53" mass="6549">MEGYCKVNCTFIYYSVYRTVMVSPHMRTKVIFIFSRQRINFCVFLQIEVHRHR</sequence>
<evidence type="ECO:0000313" key="1">
    <source>
        <dbReference type="EMBL" id="CDF77510.1"/>
    </source>
</evidence>
<keyword evidence="2" id="KW-1185">Reference proteome</keyword>